<reference evidence="1 2" key="1">
    <citation type="submission" date="2014-06" db="EMBL/GenBank/DDBJ databases">
        <title>Evolutionary Origins and Diversification of the Mycorrhizal Mutualists.</title>
        <authorList>
            <consortium name="DOE Joint Genome Institute"/>
            <consortium name="Mycorrhizal Genomics Consortium"/>
            <person name="Kohler A."/>
            <person name="Kuo A."/>
            <person name="Nagy L.G."/>
            <person name="Floudas D."/>
            <person name="Copeland A."/>
            <person name="Barry K.W."/>
            <person name="Cichocki N."/>
            <person name="Veneault-Fourrey C."/>
            <person name="LaButti K."/>
            <person name="Lindquist E.A."/>
            <person name="Lipzen A."/>
            <person name="Lundell T."/>
            <person name="Morin E."/>
            <person name="Murat C."/>
            <person name="Riley R."/>
            <person name="Ohm R."/>
            <person name="Sun H."/>
            <person name="Tunlid A."/>
            <person name="Henrissat B."/>
            <person name="Grigoriev I.V."/>
            <person name="Hibbett D.S."/>
            <person name="Martin F."/>
        </authorList>
    </citation>
    <scope>NUCLEOTIDE SEQUENCE [LARGE SCALE GENOMIC DNA]</scope>
    <source>
        <strain evidence="1 2">SS14</strain>
    </source>
</reference>
<keyword evidence="2" id="KW-1185">Reference proteome</keyword>
<gene>
    <name evidence="1" type="ORF">M422DRAFT_81572</name>
</gene>
<evidence type="ECO:0000313" key="2">
    <source>
        <dbReference type="Proteomes" id="UP000054279"/>
    </source>
</evidence>
<dbReference type="Pfam" id="PF18759">
    <property type="entry name" value="Plavaka"/>
    <property type="match status" value="1"/>
</dbReference>
<evidence type="ECO:0000313" key="1">
    <source>
        <dbReference type="EMBL" id="KIJ47004.1"/>
    </source>
</evidence>
<dbReference type="InterPro" id="IPR041078">
    <property type="entry name" value="Plavaka"/>
</dbReference>
<dbReference type="HOGENOM" id="CLU_006344_5_2_1"/>
<sequence length="166" mass="19362">GSTYGQAQTMFDKLCHLQEVGQMGMMGPFNDREEWELAEWLFKSGTSQTQMDKYLKLNIVCVRTPCILFITRNRTSPSYKDKRSLLKKIDELPQGSSWQSFSFTVTGDKKDYNGELLTEEVMVWAHDPVEVVKELIGNPMFRDYMKYTPEKLYGDEEMTKEIINEM</sequence>
<protein>
    <submittedName>
        <fullName evidence="1">Uncharacterized protein</fullName>
    </submittedName>
</protein>
<accession>A0A0C9VVB0</accession>
<proteinExistence type="predicted"/>
<dbReference type="AlphaFoldDB" id="A0A0C9VVB0"/>
<name>A0A0C9VVB0_SPHS4</name>
<feature type="non-terminal residue" evidence="1">
    <location>
        <position position="166"/>
    </location>
</feature>
<dbReference type="EMBL" id="KN837104">
    <property type="protein sequence ID" value="KIJ47004.1"/>
    <property type="molecule type" value="Genomic_DNA"/>
</dbReference>
<feature type="non-terminal residue" evidence="1">
    <location>
        <position position="1"/>
    </location>
</feature>
<organism evidence="1 2">
    <name type="scientific">Sphaerobolus stellatus (strain SS14)</name>
    <dbReference type="NCBI Taxonomy" id="990650"/>
    <lineage>
        <taxon>Eukaryota</taxon>
        <taxon>Fungi</taxon>
        <taxon>Dikarya</taxon>
        <taxon>Basidiomycota</taxon>
        <taxon>Agaricomycotina</taxon>
        <taxon>Agaricomycetes</taxon>
        <taxon>Phallomycetidae</taxon>
        <taxon>Geastrales</taxon>
        <taxon>Sphaerobolaceae</taxon>
        <taxon>Sphaerobolus</taxon>
    </lineage>
</organism>
<dbReference type="Proteomes" id="UP000054279">
    <property type="component" value="Unassembled WGS sequence"/>
</dbReference>
<dbReference type="OrthoDB" id="2688393at2759"/>